<feature type="compositionally biased region" description="Low complexity" evidence="8">
    <location>
        <begin position="674"/>
        <end position="688"/>
    </location>
</feature>
<evidence type="ECO:0000256" key="7">
    <source>
        <dbReference type="SAM" id="Coils"/>
    </source>
</evidence>
<feature type="compositionally biased region" description="Pro residues" evidence="8">
    <location>
        <begin position="689"/>
        <end position="707"/>
    </location>
</feature>
<comment type="subcellular location">
    <subcellularLocation>
        <location evidence="1">Nucleus</location>
    </subcellularLocation>
</comment>
<dbReference type="CDD" id="cd15560">
    <property type="entry name" value="PHD2_3_BPTF"/>
    <property type="match status" value="1"/>
</dbReference>
<dbReference type="SUPFAM" id="SSF57903">
    <property type="entry name" value="FYVE/PHD zinc finger"/>
    <property type="match status" value="1"/>
</dbReference>
<evidence type="ECO:0000259" key="9">
    <source>
        <dbReference type="PROSITE" id="PS50016"/>
    </source>
</evidence>
<feature type="region of interest" description="Disordered" evidence="8">
    <location>
        <begin position="356"/>
        <end position="377"/>
    </location>
</feature>
<keyword evidence="11" id="KW-1185">Reference proteome</keyword>
<name>A0A8H7UB95_MORIS</name>
<dbReference type="Pfam" id="PF00628">
    <property type="entry name" value="PHD"/>
    <property type="match status" value="1"/>
</dbReference>
<organism evidence="10 11">
    <name type="scientific">Mortierella isabellina</name>
    <name type="common">Filamentous fungus</name>
    <name type="synonym">Umbelopsis isabellina</name>
    <dbReference type="NCBI Taxonomy" id="91625"/>
    <lineage>
        <taxon>Eukaryota</taxon>
        <taxon>Fungi</taxon>
        <taxon>Fungi incertae sedis</taxon>
        <taxon>Mucoromycota</taxon>
        <taxon>Mucoromycotina</taxon>
        <taxon>Umbelopsidomycetes</taxon>
        <taxon>Umbelopsidales</taxon>
        <taxon>Umbelopsidaceae</taxon>
        <taxon>Umbelopsis</taxon>
    </lineage>
</organism>
<evidence type="ECO:0000256" key="4">
    <source>
        <dbReference type="ARBA" id="ARBA00022833"/>
    </source>
</evidence>
<dbReference type="GO" id="GO:0008270">
    <property type="term" value="F:zinc ion binding"/>
    <property type="evidence" value="ECO:0007669"/>
    <property type="project" value="UniProtKB-KW"/>
</dbReference>
<feature type="compositionally biased region" description="Basic and acidic residues" evidence="8">
    <location>
        <begin position="44"/>
        <end position="62"/>
    </location>
</feature>
<dbReference type="PANTHER" id="PTHR46174">
    <property type="entry name" value="CXXC-TYPE ZINC FINGER PROTEIN 1"/>
    <property type="match status" value="1"/>
</dbReference>
<feature type="compositionally biased region" description="Polar residues" evidence="8">
    <location>
        <begin position="592"/>
        <end position="601"/>
    </location>
</feature>
<evidence type="ECO:0000256" key="3">
    <source>
        <dbReference type="ARBA" id="ARBA00022771"/>
    </source>
</evidence>
<keyword evidence="7" id="KW-0175">Coiled coil</keyword>
<feature type="region of interest" description="Disordered" evidence="8">
    <location>
        <begin position="589"/>
        <end position="635"/>
    </location>
</feature>
<proteinExistence type="predicted"/>
<dbReference type="OrthoDB" id="436852at2759"/>
<dbReference type="GO" id="GO:0048188">
    <property type="term" value="C:Set1C/COMPASS complex"/>
    <property type="evidence" value="ECO:0007669"/>
    <property type="project" value="InterPro"/>
</dbReference>
<dbReference type="PROSITE" id="PS01359">
    <property type="entry name" value="ZF_PHD_1"/>
    <property type="match status" value="1"/>
</dbReference>
<feature type="compositionally biased region" description="Polar residues" evidence="8">
    <location>
        <begin position="462"/>
        <end position="518"/>
    </location>
</feature>
<dbReference type="InterPro" id="IPR019786">
    <property type="entry name" value="Zinc_finger_PHD-type_CS"/>
</dbReference>
<dbReference type="InterPro" id="IPR037869">
    <property type="entry name" value="Spp1/CFP1"/>
</dbReference>
<dbReference type="EMBL" id="JAEPQZ010000007">
    <property type="protein sequence ID" value="KAG2179211.1"/>
    <property type="molecule type" value="Genomic_DNA"/>
</dbReference>
<evidence type="ECO:0000313" key="11">
    <source>
        <dbReference type="Proteomes" id="UP000654370"/>
    </source>
</evidence>
<sequence length="1048" mass="115992">MHGDGILSQIRDLQSVIDDFQIDCQSTGKTSEDMECDTGVNGDKSTDDVYKQKENTDSETKLDGTQIKSSDIFQKPDEVNVEDKEDPTIKEAPSKDPFQKLEFRISSDFSALMDEFTSKEYPLSPVKPRADFNLAKDSYVEKVLIVTDEKTEEEKLSIEKVNQQKAEILKGAMWRRQLHTQPVKRVSKNRIPDSIENQQEHNTLSHISRNSAPQRDNKPSTLTINSNQILKKSKSPMVSTVSSAEAVATINQRGGHSHDPRSFVQMASIDSVQDRISLYDDYFKDCIRAKTGLTAWNNKMQSKPKPAAMLEGYEPPSRNADLTKSIRRSRSSLMVVTSSTSMNALRRSIMKIPKIEPSSGRLSANSSASPNGDSWLDHLATPRIKERATSFLNMRHLAPSRGFSTPNLRSIAGIDFLLFLTSALAFPLKNLAIVMQENDGHARAWQLSSPDNQQEQSKDNPDQSSSTFNISSMLNRESAQPGVNQSKAAHSSPASNQKESNSTLSSPGDQPSQANVPPAYTKTQAAPLTFHQYEPPNAAPVAAEATAKRLPLRKRLTLETKVQQQQQHFARITSPTSADLTTSPLSAGASLTKASVSQQNDLPVDGDTTETDEEKKQVDIAKPIPSQENNDDNQQNAAIMRPLKKAKTWNSRDSTSSQNDFASMQSQFQIIPTTAPAPAPAAASASAPVPVPAPASAPVSTPAPAPAPSSEGIKREMSDDAEILTNKRPKQMFNSPPMSDNKSASSEALYCICRKPYDRPRFMIACDACDQWFHGECVGISERDGALVEKYYCPTCARATGKQMSWKQKCANPACTKPARISNKVVISKYCSGDCGLLLARAKITNCDMKRRAVLEDGKFNATNGPKIRSTADIEDRRLLVNLREQQLELEKSLTHADLRARFLKLVIRRQQEYKSDDVAMEEAKGIKSKRADEGGICGYDSRLSWESDQSWTSCLDESDDDVAVKKLDEGQFKVCLNSRKCQRHAQWQKLKAAEIELERSEDIQAMAKLKKERHQAKLRMKQRRENVSAVVNNGAIDHTLPGAVAST</sequence>
<evidence type="ECO:0000313" key="10">
    <source>
        <dbReference type="EMBL" id="KAG2179211.1"/>
    </source>
</evidence>
<feature type="compositionally biased region" description="Low complexity" evidence="8">
    <location>
        <begin position="358"/>
        <end position="369"/>
    </location>
</feature>
<comment type="caution">
    <text evidence="10">The sequence shown here is derived from an EMBL/GenBank/DDBJ whole genome shotgun (WGS) entry which is preliminary data.</text>
</comment>
<feature type="region of interest" description="Disordered" evidence="8">
    <location>
        <begin position="26"/>
        <end position="64"/>
    </location>
</feature>
<feature type="region of interest" description="Disordered" evidence="8">
    <location>
        <begin position="674"/>
        <end position="715"/>
    </location>
</feature>
<dbReference type="InterPro" id="IPR011011">
    <property type="entry name" value="Znf_FYVE_PHD"/>
</dbReference>
<keyword evidence="4" id="KW-0862">Zinc</keyword>
<keyword evidence="3 6" id="KW-0863">Zinc-finger</keyword>
<gene>
    <name evidence="10" type="ORF">INT43_002061</name>
</gene>
<evidence type="ECO:0000256" key="5">
    <source>
        <dbReference type="ARBA" id="ARBA00023242"/>
    </source>
</evidence>
<dbReference type="AlphaFoldDB" id="A0A8H7UB95"/>
<dbReference type="InterPro" id="IPR013083">
    <property type="entry name" value="Znf_RING/FYVE/PHD"/>
</dbReference>
<dbReference type="Proteomes" id="UP000654370">
    <property type="component" value="Unassembled WGS sequence"/>
</dbReference>
<feature type="compositionally biased region" description="Polar residues" evidence="8">
    <location>
        <begin position="195"/>
        <end position="222"/>
    </location>
</feature>
<protein>
    <recommendedName>
        <fullName evidence="9">PHD-type domain-containing protein</fullName>
    </recommendedName>
</protein>
<evidence type="ECO:0000256" key="1">
    <source>
        <dbReference type="ARBA" id="ARBA00004123"/>
    </source>
</evidence>
<dbReference type="InterPro" id="IPR019787">
    <property type="entry name" value="Znf_PHD-finger"/>
</dbReference>
<reference evidence="10" key="1">
    <citation type="submission" date="2020-12" db="EMBL/GenBank/DDBJ databases">
        <title>Metabolic potential, ecology and presence of endohyphal bacteria is reflected in genomic diversity of Mucoromycotina.</title>
        <authorList>
            <person name="Muszewska A."/>
            <person name="Okrasinska A."/>
            <person name="Steczkiewicz K."/>
            <person name="Drgas O."/>
            <person name="Orlowska M."/>
            <person name="Perlinska-Lenart U."/>
            <person name="Aleksandrzak-Piekarczyk T."/>
            <person name="Szatraj K."/>
            <person name="Zielenkiewicz U."/>
            <person name="Pilsyk S."/>
            <person name="Malc E."/>
            <person name="Mieczkowski P."/>
            <person name="Kruszewska J.S."/>
            <person name="Biernat P."/>
            <person name="Pawlowska J."/>
        </authorList>
    </citation>
    <scope>NUCLEOTIDE SEQUENCE</scope>
    <source>
        <strain evidence="10">WA0000067209</strain>
    </source>
</reference>
<dbReference type="PANTHER" id="PTHR46174:SF1">
    <property type="entry name" value="CXXC-TYPE ZINC FINGER PROTEIN 1"/>
    <property type="match status" value="1"/>
</dbReference>
<feature type="coiled-coil region" evidence="7">
    <location>
        <begin position="993"/>
        <end position="1027"/>
    </location>
</feature>
<keyword evidence="5" id="KW-0539">Nucleus</keyword>
<dbReference type="GO" id="GO:0045893">
    <property type="term" value="P:positive regulation of DNA-templated transcription"/>
    <property type="evidence" value="ECO:0007669"/>
    <property type="project" value="TreeGrafter"/>
</dbReference>
<accession>A0A8H7UB95</accession>
<dbReference type="PROSITE" id="PS50016">
    <property type="entry name" value="ZF_PHD_2"/>
    <property type="match status" value="1"/>
</dbReference>
<feature type="domain" description="PHD-type" evidence="9">
    <location>
        <begin position="748"/>
        <end position="799"/>
    </location>
</feature>
<dbReference type="SMART" id="SM00249">
    <property type="entry name" value="PHD"/>
    <property type="match status" value="1"/>
</dbReference>
<dbReference type="Gene3D" id="3.30.40.10">
    <property type="entry name" value="Zinc/RING finger domain, C3HC4 (zinc finger)"/>
    <property type="match status" value="1"/>
</dbReference>
<evidence type="ECO:0000256" key="6">
    <source>
        <dbReference type="PROSITE-ProRule" id="PRU00146"/>
    </source>
</evidence>
<keyword evidence="2" id="KW-0479">Metal-binding</keyword>
<feature type="region of interest" description="Disordered" evidence="8">
    <location>
        <begin position="185"/>
        <end position="222"/>
    </location>
</feature>
<evidence type="ECO:0000256" key="8">
    <source>
        <dbReference type="SAM" id="MobiDB-lite"/>
    </source>
</evidence>
<evidence type="ECO:0000256" key="2">
    <source>
        <dbReference type="ARBA" id="ARBA00022723"/>
    </source>
</evidence>
<feature type="region of interest" description="Disordered" evidence="8">
    <location>
        <begin position="447"/>
        <end position="518"/>
    </location>
</feature>
<dbReference type="InterPro" id="IPR001965">
    <property type="entry name" value="Znf_PHD"/>
</dbReference>